<name>A0A1F2Q4B6_RHOER</name>
<dbReference type="OMA" id="PQRFEYR"/>
<feature type="domain" description="HTH hxlR-type" evidence="4">
    <location>
        <begin position="9"/>
        <end position="106"/>
    </location>
</feature>
<dbReference type="InterPro" id="IPR002577">
    <property type="entry name" value="HTH_HxlR"/>
</dbReference>
<evidence type="ECO:0000259" key="4">
    <source>
        <dbReference type="PROSITE" id="PS51118"/>
    </source>
</evidence>
<dbReference type="Pfam" id="PF01638">
    <property type="entry name" value="HxlR"/>
    <property type="match status" value="1"/>
</dbReference>
<sequence>MTATKGRNCSIANALEVVGEKWSLLVLREIVLGQRRFDEIAAGTGASRDILAARLRTLVEADVLTKRRYEDHPPRYEYVATESGKALYPILMALMEWGDTFATTGPPPTVVEHRCGEILHAQVVCAHCKEPLAARDAHVVELSPPAR</sequence>
<dbReference type="GO" id="GO:0003677">
    <property type="term" value="F:DNA binding"/>
    <property type="evidence" value="ECO:0007669"/>
    <property type="project" value="UniProtKB-KW"/>
</dbReference>
<dbReference type="AlphaFoldDB" id="A0A1F2Q4B6"/>
<gene>
    <name evidence="5" type="ORF">I3517_08370</name>
    <name evidence="6" type="ORF">QIE55_26355</name>
</gene>
<keyword evidence="7" id="KW-1185">Reference proteome</keyword>
<reference evidence="5 7" key="1">
    <citation type="submission" date="2020-12" db="EMBL/GenBank/DDBJ databases">
        <title>Draft genome sequence of furan degrading bacterial strain FUR100.</title>
        <authorList>
            <person name="Woiski C."/>
        </authorList>
    </citation>
    <scope>NUCLEOTIDE SEQUENCE [LARGE SCALE GENOMIC DNA]</scope>
    <source>
        <strain evidence="5 7">FUR100</strain>
    </source>
</reference>
<dbReference type="PANTHER" id="PTHR33204:SF18">
    <property type="entry name" value="TRANSCRIPTIONAL REGULATORY PROTEIN"/>
    <property type="match status" value="1"/>
</dbReference>
<dbReference type="InterPro" id="IPR036388">
    <property type="entry name" value="WH-like_DNA-bd_sf"/>
</dbReference>
<evidence type="ECO:0000256" key="1">
    <source>
        <dbReference type="ARBA" id="ARBA00023015"/>
    </source>
</evidence>
<dbReference type="EMBL" id="JAECSB010000029">
    <property type="protein sequence ID" value="MBH5142630.1"/>
    <property type="molecule type" value="Genomic_DNA"/>
</dbReference>
<protein>
    <submittedName>
        <fullName evidence="6">Helix-turn-helix domain-containing protein</fullName>
    </submittedName>
    <submittedName>
        <fullName evidence="5">Helix-turn-helix transcriptional regulator</fullName>
    </submittedName>
</protein>
<evidence type="ECO:0000313" key="7">
    <source>
        <dbReference type="Proteomes" id="UP000627573"/>
    </source>
</evidence>
<evidence type="ECO:0000256" key="2">
    <source>
        <dbReference type="ARBA" id="ARBA00023125"/>
    </source>
</evidence>
<keyword evidence="1" id="KW-0805">Transcription regulation</keyword>
<organism evidence="5 7">
    <name type="scientific">Rhodococcus erythropolis</name>
    <name type="common">Arthrobacter picolinophilus</name>
    <dbReference type="NCBI Taxonomy" id="1833"/>
    <lineage>
        <taxon>Bacteria</taxon>
        <taxon>Bacillati</taxon>
        <taxon>Actinomycetota</taxon>
        <taxon>Actinomycetes</taxon>
        <taxon>Mycobacteriales</taxon>
        <taxon>Nocardiaceae</taxon>
        <taxon>Rhodococcus</taxon>
        <taxon>Rhodococcus erythropolis group</taxon>
    </lineage>
</organism>
<dbReference type="Proteomes" id="UP001230933">
    <property type="component" value="Chromosome"/>
</dbReference>
<evidence type="ECO:0000313" key="5">
    <source>
        <dbReference type="EMBL" id="MBH5142630.1"/>
    </source>
</evidence>
<keyword evidence="2" id="KW-0238">DNA-binding</keyword>
<evidence type="ECO:0000313" key="6">
    <source>
        <dbReference type="EMBL" id="WGV49012.2"/>
    </source>
</evidence>
<dbReference type="EMBL" id="CP124545">
    <property type="protein sequence ID" value="WGV49012.2"/>
    <property type="molecule type" value="Genomic_DNA"/>
</dbReference>
<reference evidence="6" key="2">
    <citation type="submission" date="2023-08" db="EMBL/GenBank/DDBJ databases">
        <title>Isolation and Characterization of Rhodococcus erythropolis MGMM8.</title>
        <authorList>
            <person name="Diabankana R.G.C."/>
            <person name="Afordoanyi D.M."/>
            <person name="Validov S.Z."/>
        </authorList>
    </citation>
    <scope>NUCLEOTIDE SEQUENCE</scope>
    <source>
        <strain evidence="6">MGMM8</strain>
    </source>
</reference>
<dbReference type="PROSITE" id="PS51118">
    <property type="entry name" value="HTH_HXLR"/>
    <property type="match status" value="1"/>
</dbReference>
<evidence type="ECO:0000256" key="3">
    <source>
        <dbReference type="ARBA" id="ARBA00023163"/>
    </source>
</evidence>
<dbReference type="Gene3D" id="1.10.10.10">
    <property type="entry name" value="Winged helix-like DNA-binding domain superfamily/Winged helix DNA-binding domain"/>
    <property type="match status" value="1"/>
</dbReference>
<dbReference type="Proteomes" id="UP000627573">
    <property type="component" value="Unassembled WGS sequence"/>
</dbReference>
<dbReference type="InterPro" id="IPR036390">
    <property type="entry name" value="WH_DNA-bd_sf"/>
</dbReference>
<dbReference type="RefSeq" id="WP_019745592.1">
    <property type="nucleotide sequence ID" value="NZ_BHXB01000001.1"/>
</dbReference>
<dbReference type="SUPFAM" id="SSF46785">
    <property type="entry name" value="Winged helix' DNA-binding domain"/>
    <property type="match status" value="1"/>
</dbReference>
<proteinExistence type="predicted"/>
<accession>A0A1F2Q4B6</accession>
<keyword evidence="3" id="KW-0804">Transcription</keyword>
<dbReference type="PANTHER" id="PTHR33204">
    <property type="entry name" value="TRANSCRIPTIONAL REGULATOR, MARR FAMILY"/>
    <property type="match status" value="1"/>
</dbReference>